<gene>
    <name evidence="3" type="ordered locus">Xcel_2651</name>
</gene>
<evidence type="ECO:0000259" key="2">
    <source>
        <dbReference type="Pfam" id="PF18181"/>
    </source>
</evidence>
<dbReference type="Pfam" id="PF14015">
    <property type="entry name" value="DUF4231"/>
    <property type="match status" value="1"/>
</dbReference>
<dbReference type="KEGG" id="xce:Xcel_2651"/>
<name>D1BX97_XYLCX</name>
<reference evidence="4" key="1">
    <citation type="submission" date="2009-11" db="EMBL/GenBank/DDBJ databases">
        <title>The complete chromosome of Xylanimonas cellulosilytica DSM 15894.</title>
        <authorList>
            <consortium name="US DOE Joint Genome Institute (JGI-PGF)"/>
            <person name="Lucas S."/>
            <person name="Copeland A."/>
            <person name="Lapidus A."/>
            <person name="Glavina del Rio T."/>
            <person name="Dalin E."/>
            <person name="Tice H."/>
            <person name="Bruce D."/>
            <person name="Goodwin L."/>
            <person name="Pitluck S."/>
            <person name="Kyrpides N."/>
            <person name="Mavromatis K."/>
            <person name="Ivanova N."/>
            <person name="Mikhailova N."/>
            <person name="Foster B."/>
            <person name="Clum A."/>
            <person name="Brettin T."/>
            <person name="Detter J.C."/>
            <person name="Han C."/>
            <person name="Larimer F."/>
            <person name="Land M."/>
            <person name="Hauser L."/>
            <person name="Markowitz V."/>
            <person name="Cheng J.F."/>
            <person name="Hugenholtz P."/>
            <person name="Woyke T."/>
            <person name="Wu D."/>
            <person name="Gehrich-Schroeter G."/>
            <person name="Schneider S."/>
            <person name="Pukall S.R."/>
            <person name="Klenk H.P."/>
            <person name="Eisen J.A."/>
        </authorList>
    </citation>
    <scope>NUCLEOTIDE SEQUENCE [LARGE SCALE GENOMIC DNA]</scope>
    <source>
        <strain evidence="4">DSM 15894 / CECT 5975 / LMG 20990 / XIL07</strain>
    </source>
</reference>
<organism evidence="3 4">
    <name type="scientific">Xylanimonas cellulosilytica (strain DSM 15894 / JCM 12276 / CECT 5975 / KCTC 9989 / LMG 20990 / NBRC 107835 / XIL07)</name>
    <dbReference type="NCBI Taxonomy" id="446471"/>
    <lineage>
        <taxon>Bacteria</taxon>
        <taxon>Bacillati</taxon>
        <taxon>Actinomycetota</taxon>
        <taxon>Actinomycetes</taxon>
        <taxon>Micrococcales</taxon>
        <taxon>Promicromonosporaceae</taxon>
        <taxon>Xylanimonas</taxon>
    </lineage>
</organism>
<dbReference type="Proteomes" id="UP000002255">
    <property type="component" value="Chromosome"/>
</dbReference>
<proteinExistence type="predicted"/>
<keyword evidence="1" id="KW-0472">Membrane</keyword>
<reference evidence="3 4" key="2">
    <citation type="journal article" date="2010" name="Stand. Genomic Sci.">
        <title>Complete genome sequence of Xylanimonas cellulosilytica type strain (XIL07).</title>
        <authorList>
            <person name="Foster B."/>
            <person name="Pukall R."/>
            <person name="Abt B."/>
            <person name="Nolan M."/>
            <person name="Glavina Del Rio T."/>
            <person name="Chen F."/>
            <person name="Lucas S."/>
            <person name="Tice H."/>
            <person name="Pitluck S."/>
            <person name="Cheng J.-F."/>
            <person name="Chertkov O."/>
            <person name="Brettin T."/>
            <person name="Han C."/>
            <person name="Detter J.C."/>
            <person name="Bruce D."/>
            <person name="Goodwin L."/>
            <person name="Ivanova N."/>
            <person name="Mavromatis K."/>
            <person name="Pati A."/>
            <person name="Mikhailova N."/>
            <person name="Chen A."/>
            <person name="Palaniappan K."/>
            <person name="Land M."/>
            <person name="Hauser L."/>
            <person name="Chang Y.-J."/>
            <person name="Jeffries C.D."/>
            <person name="Chain P."/>
            <person name="Rohde M."/>
            <person name="Goeker M."/>
            <person name="Bristow J."/>
            <person name="Eisen J.A."/>
            <person name="Markowitz V."/>
            <person name="Hugenholtz P."/>
            <person name="Kyrpides N.C."/>
            <person name="Klenk H.-P."/>
            <person name="Lapidus A."/>
        </authorList>
    </citation>
    <scope>NUCLEOTIDE SEQUENCE [LARGE SCALE GENOMIC DNA]</scope>
    <source>
        <strain evidence="4">DSM 15894 / CECT 5975 / LMG 20990 / XIL07</strain>
    </source>
</reference>
<keyword evidence="1" id="KW-0812">Transmembrane</keyword>
<dbReference type="eggNOG" id="ENOG5033401">
    <property type="taxonomic scope" value="Bacteria"/>
</dbReference>
<dbReference type="InterPro" id="IPR040884">
    <property type="entry name" value="SLATT_1"/>
</dbReference>
<dbReference type="NCBIfam" id="NF033634">
    <property type="entry name" value="SLATT_1"/>
    <property type="match status" value="1"/>
</dbReference>
<evidence type="ECO:0000313" key="3">
    <source>
        <dbReference type="EMBL" id="ACZ31665.1"/>
    </source>
</evidence>
<sequence>MTIEQVWEQQQRWSAVAERLRSALQRARIANLCLIVLGSVTAVTVASGRLPAVPARWIGGLSAVSLSAAAFIQAQFLTSARVRQRLTARVTAESLKSLTYMYLVGAASFARPDRDKELARKLRSIEDRTDGDAFLLAEECATGPELPKVSSLVDYSAARVRSQRDWHARRAAEHHIAGRRWRYVQLADTLAAGALAAVGGAVEGLQVSAWVGALATIAAAVAAHVAGEQHERIAGSYVRTARSLDVLLANFDPGEPPSRRGGFVSKVEAVIAKQTDAWVELLEL</sequence>
<dbReference type="RefSeq" id="WP_012879407.1">
    <property type="nucleotide sequence ID" value="NC_013530.1"/>
</dbReference>
<dbReference type="EMBL" id="CP001821">
    <property type="protein sequence ID" value="ACZ31665.1"/>
    <property type="molecule type" value="Genomic_DNA"/>
</dbReference>
<dbReference type="AlphaFoldDB" id="D1BX97"/>
<accession>D1BX97</accession>
<evidence type="ECO:0000256" key="1">
    <source>
        <dbReference type="SAM" id="Phobius"/>
    </source>
</evidence>
<feature type="transmembrane region" description="Helical" evidence="1">
    <location>
        <begin position="29"/>
        <end position="51"/>
    </location>
</feature>
<dbReference type="Pfam" id="PF18181">
    <property type="entry name" value="SLATT_1"/>
    <property type="match status" value="1"/>
</dbReference>
<feature type="domain" description="SMODS and SLOG-associating 2TM effector" evidence="2">
    <location>
        <begin position="155"/>
        <end position="278"/>
    </location>
</feature>
<dbReference type="HOGENOM" id="CLU_080426_0_0_11"/>
<dbReference type="STRING" id="446471.Xcel_2651"/>
<keyword evidence="4" id="KW-1185">Reference proteome</keyword>
<feature type="transmembrane region" description="Helical" evidence="1">
    <location>
        <begin position="57"/>
        <end position="77"/>
    </location>
</feature>
<protein>
    <recommendedName>
        <fullName evidence="2">SMODS and SLOG-associating 2TM effector domain-containing protein</fullName>
    </recommendedName>
</protein>
<keyword evidence="1" id="KW-1133">Transmembrane helix</keyword>
<dbReference type="InterPro" id="IPR025325">
    <property type="entry name" value="DUF4231"/>
</dbReference>
<evidence type="ECO:0000313" key="4">
    <source>
        <dbReference type="Proteomes" id="UP000002255"/>
    </source>
</evidence>